<feature type="region of interest" description="Disordered" evidence="1">
    <location>
        <begin position="46"/>
        <end position="98"/>
    </location>
</feature>
<keyword evidence="4" id="KW-1185">Reference proteome</keyword>
<proteinExistence type="predicted"/>
<dbReference type="EMBL" id="JACHJH010000005">
    <property type="protein sequence ID" value="MBB4894641.1"/>
    <property type="molecule type" value="Genomic_DNA"/>
</dbReference>
<evidence type="ECO:0000313" key="4">
    <source>
        <dbReference type="Proteomes" id="UP000556084"/>
    </source>
</evidence>
<feature type="signal peptide" evidence="2">
    <location>
        <begin position="1"/>
        <end position="36"/>
    </location>
</feature>
<dbReference type="RefSeq" id="WP_184350416.1">
    <property type="nucleotide sequence ID" value="NZ_JACHJH010000005.1"/>
</dbReference>
<dbReference type="Proteomes" id="UP000556084">
    <property type="component" value="Unassembled WGS sequence"/>
</dbReference>
<comment type="caution">
    <text evidence="3">The sequence shown here is derived from an EMBL/GenBank/DDBJ whole genome shotgun (WGS) entry which is preliminary data.</text>
</comment>
<feature type="chain" id="PRO_5031227957" description="Secreted protein" evidence="2">
    <location>
        <begin position="37"/>
        <end position="98"/>
    </location>
</feature>
<evidence type="ECO:0008006" key="5">
    <source>
        <dbReference type="Google" id="ProtNLM"/>
    </source>
</evidence>
<sequence>MNRKTTTTTMARGKRTLAIFGLAATAAILGSAPAFADDHSTAVPALHAITGSAAPHDDHTTGGADDHTTGGSDDHSTFAADDHSTLADDDHTTGLDLS</sequence>
<gene>
    <name evidence="3" type="ORF">FHS39_003699</name>
</gene>
<evidence type="ECO:0000313" key="3">
    <source>
        <dbReference type="EMBL" id="MBB4894641.1"/>
    </source>
</evidence>
<accession>A0A7W7LS09</accession>
<dbReference type="AlphaFoldDB" id="A0A7W7LS09"/>
<name>A0A7W7LS09_9ACTN</name>
<evidence type="ECO:0000256" key="2">
    <source>
        <dbReference type="SAM" id="SignalP"/>
    </source>
</evidence>
<organism evidence="3 4">
    <name type="scientific">Streptomyces olivoverticillatus</name>
    <dbReference type="NCBI Taxonomy" id="66427"/>
    <lineage>
        <taxon>Bacteria</taxon>
        <taxon>Bacillati</taxon>
        <taxon>Actinomycetota</taxon>
        <taxon>Actinomycetes</taxon>
        <taxon>Kitasatosporales</taxon>
        <taxon>Streptomycetaceae</taxon>
        <taxon>Streptomyces</taxon>
    </lineage>
</organism>
<evidence type="ECO:0000256" key="1">
    <source>
        <dbReference type="SAM" id="MobiDB-lite"/>
    </source>
</evidence>
<protein>
    <recommendedName>
        <fullName evidence="5">Secreted protein</fullName>
    </recommendedName>
</protein>
<reference evidence="3 4" key="1">
    <citation type="submission" date="2020-08" db="EMBL/GenBank/DDBJ databases">
        <title>Genomic Encyclopedia of Type Strains, Phase III (KMG-III): the genomes of soil and plant-associated and newly described type strains.</title>
        <authorList>
            <person name="Whitman W."/>
        </authorList>
    </citation>
    <scope>NUCLEOTIDE SEQUENCE [LARGE SCALE GENOMIC DNA]</scope>
    <source>
        <strain evidence="3 4">CECT 3266</strain>
    </source>
</reference>
<keyword evidence="2" id="KW-0732">Signal</keyword>
<feature type="compositionally biased region" description="Basic and acidic residues" evidence="1">
    <location>
        <begin position="55"/>
        <end position="98"/>
    </location>
</feature>